<gene>
    <name evidence="4" type="primary">fabG2</name>
    <name evidence="4" type="ORF">LACPI_0522</name>
</gene>
<dbReference type="STRING" id="1364.LP2241_20178"/>
<dbReference type="SUPFAM" id="SSF51735">
    <property type="entry name" value="NAD(P)-binding Rossmann-fold domains"/>
    <property type="match status" value="1"/>
</dbReference>
<dbReference type="Gene3D" id="3.40.50.720">
    <property type="entry name" value="NAD(P)-binding Rossmann-like Domain"/>
    <property type="match status" value="1"/>
</dbReference>
<dbReference type="AlphaFoldDB" id="A0A0D6DUW2"/>
<evidence type="ECO:0000256" key="2">
    <source>
        <dbReference type="ARBA" id="ARBA00023002"/>
    </source>
</evidence>
<dbReference type="InterPro" id="IPR020904">
    <property type="entry name" value="Sc_DH/Rdtase_CS"/>
</dbReference>
<sequence length="258" mass="28155">MTKVVLITGGTRGIGRALVDIYLRHGFAVATCSSNPENTRQLREAYPDEKKLYVATFDIQDAQAGRQFVKAVLDRWGAIQQYYFNSGICQDKSFSKMTRKQWLAVIAVNLTAAFDITQAVFEHMKSRTGVKQIFFMTSSSGIGGAFGQANYTASKAGLIGLSQTLAIEGAQYDIAVNAIAPAALTDMTAPIIDCLTKTCRQENRPFPSFWQVGTAEMAAESMYRLSTVASLGTGQVFAVNGETIEQYQPAVKAIYELP</sequence>
<dbReference type="GO" id="GO:0016616">
    <property type="term" value="F:oxidoreductase activity, acting on the CH-OH group of donors, NAD or NADP as acceptor"/>
    <property type="evidence" value="ECO:0007669"/>
    <property type="project" value="TreeGrafter"/>
</dbReference>
<evidence type="ECO:0000256" key="1">
    <source>
        <dbReference type="ARBA" id="ARBA00006484"/>
    </source>
</evidence>
<dbReference type="PANTHER" id="PTHR42760">
    <property type="entry name" value="SHORT-CHAIN DEHYDROGENASES/REDUCTASES FAMILY MEMBER"/>
    <property type="match status" value="1"/>
</dbReference>
<dbReference type="EMBL" id="LN774769">
    <property type="protein sequence ID" value="CEN27722.1"/>
    <property type="molecule type" value="Genomic_DNA"/>
</dbReference>
<proteinExistence type="inferred from homology"/>
<dbReference type="PANTHER" id="PTHR42760:SF133">
    <property type="entry name" value="3-OXOACYL-[ACYL-CARRIER-PROTEIN] REDUCTASE"/>
    <property type="match status" value="1"/>
</dbReference>
<dbReference type="InterPro" id="IPR002347">
    <property type="entry name" value="SDR_fam"/>
</dbReference>
<reference evidence="5" key="1">
    <citation type="submission" date="2015-01" db="EMBL/GenBank/DDBJ databases">
        <authorList>
            <person name="Andreevskaya M."/>
        </authorList>
    </citation>
    <scope>NUCLEOTIDE SEQUENCE [LARGE SCALE GENOMIC DNA]</scope>
    <source>
        <strain evidence="5">MKFS47</strain>
    </source>
</reference>
<dbReference type="SMART" id="SM00822">
    <property type="entry name" value="PKS_KR"/>
    <property type="match status" value="1"/>
</dbReference>
<name>A0A0D6DUW2_9LACT</name>
<organism evidence="4 5">
    <name type="scientific">Pseudolactococcus piscium MKFS47</name>
    <dbReference type="NCBI Taxonomy" id="297352"/>
    <lineage>
        <taxon>Bacteria</taxon>
        <taxon>Bacillati</taxon>
        <taxon>Bacillota</taxon>
        <taxon>Bacilli</taxon>
        <taxon>Lactobacillales</taxon>
        <taxon>Streptococcaceae</taxon>
        <taxon>Pseudolactococcus</taxon>
    </lineage>
</organism>
<comment type="similarity">
    <text evidence="1">Belongs to the short-chain dehydrogenases/reductases (SDR) family.</text>
</comment>
<evidence type="ECO:0000259" key="3">
    <source>
        <dbReference type="SMART" id="SM00822"/>
    </source>
</evidence>
<keyword evidence="2" id="KW-0560">Oxidoreductase</keyword>
<feature type="domain" description="Ketoreductase" evidence="3">
    <location>
        <begin position="3"/>
        <end position="182"/>
    </location>
</feature>
<dbReference type="InterPro" id="IPR036291">
    <property type="entry name" value="NAD(P)-bd_dom_sf"/>
</dbReference>
<dbReference type="Proteomes" id="UP000033166">
    <property type="component" value="Chromosome I"/>
</dbReference>
<protein>
    <submittedName>
        <fullName evidence="4">Putative 3-ketoacyl-(Acyl-carrier-protein) reductase FabG2</fullName>
    </submittedName>
</protein>
<evidence type="ECO:0000313" key="4">
    <source>
        <dbReference type="EMBL" id="CEN27722.1"/>
    </source>
</evidence>
<dbReference type="RefSeq" id="WP_047914969.1">
    <property type="nucleotide sequence ID" value="NZ_LN774769.1"/>
</dbReference>
<accession>A0A0D6DUW2</accession>
<dbReference type="PRINTS" id="PR00081">
    <property type="entry name" value="GDHRDH"/>
</dbReference>
<dbReference type="HOGENOM" id="CLU_010194_1_3_9"/>
<evidence type="ECO:0000313" key="5">
    <source>
        <dbReference type="Proteomes" id="UP000033166"/>
    </source>
</evidence>
<dbReference type="Pfam" id="PF00106">
    <property type="entry name" value="adh_short"/>
    <property type="match status" value="1"/>
</dbReference>
<dbReference type="PROSITE" id="PS00061">
    <property type="entry name" value="ADH_SHORT"/>
    <property type="match status" value="1"/>
</dbReference>
<dbReference type="KEGG" id="lpk:LACPI_0522"/>
<dbReference type="InterPro" id="IPR057326">
    <property type="entry name" value="KR_dom"/>
</dbReference>